<dbReference type="PANTHER" id="PTHR31293:SF12">
    <property type="entry name" value="RNI-LIKE SUPERFAMILY PROTEIN"/>
    <property type="match status" value="1"/>
</dbReference>
<organism evidence="2 3">
    <name type="scientific">Chenopodium quinoa</name>
    <name type="common">Quinoa</name>
    <dbReference type="NCBI Taxonomy" id="63459"/>
    <lineage>
        <taxon>Eukaryota</taxon>
        <taxon>Viridiplantae</taxon>
        <taxon>Streptophyta</taxon>
        <taxon>Embryophyta</taxon>
        <taxon>Tracheophyta</taxon>
        <taxon>Spermatophyta</taxon>
        <taxon>Magnoliopsida</taxon>
        <taxon>eudicotyledons</taxon>
        <taxon>Gunneridae</taxon>
        <taxon>Pentapetalae</taxon>
        <taxon>Caryophyllales</taxon>
        <taxon>Chenopodiaceae</taxon>
        <taxon>Chenopodioideae</taxon>
        <taxon>Atripliceae</taxon>
        <taxon>Chenopodium</taxon>
    </lineage>
</organism>
<dbReference type="InterPro" id="IPR001810">
    <property type="entry name" value="F-box_dom"/>
</dbReference>
<dbReference type="Proteomes" id="UP000596660">
    <property type="component" value="Unplaced"/>
</dbReference>
<protein>
    <recommendedName>
        <fullName evidence="1">F-box domain-containing protein</fullName>
    </recommendedName>
</protein>
<name>A0A803N599_CHEQI</name>
<proteinExistence type="predicted"/>
<dbReference type="SUPFAM" id="SSF81383">
    <property type="entry name" value="F-box domain"/>
    <property type="match status" value="1"/>
</dbReference>
<dbReference type="OMA" id="DHWISAV"/>
<reference evidence="2" key="1">
    <citation type="journal article" date="2017" name="Nature">
        <title>The genome of Chenopodium quinoa.</title>
        <authorList>
            <person name="Jarvis D.E."/>
            <person name="Ho Y.S."/>
            <person name="Lightfoot D.J."/>
            <person name="Schmoeckel S.M."/>
            <person name="Li B."/>
            <person name="Borm T.J.A."/>
            <person name="Ohyanagi H."/>
            <person name="Mineta K."/>
            <person name="Michell C.T."/>
            <person name="Saber N."/>
            <person name="Kharbatia N.M."/>
            <person name="Rupper R.R."/>
            <person name="Sharp A.R."/>
            <person name="Dally N."/>
            <person name="Boughton B.A."/>
            <person name="Woo Y.H."/>
            <person name="Gao G."/>
            <person name="Schijlen E.G.W.M."/>
            <person name="Guo X."/>
            <person name="Momin A.A."/>
            <person name="Negrao S."/>
            <person name="Al-Babili S."/>
            <person name="Gehring C."/>
            <person name="Roessner U."/>
            <person name="Jung C."/>
            <person name="Murphy K."/>
            <person name="Arold S.T."/>
            <person name="Gojobori T."/>
            <person name="van der Linden C.G."/>
            <person name="van Loo E.N."/>
            <person name="Jellen E.N."/>
            <person name="Maughan P.J."/>
            <person name="Tester M."/>
        </authorList>
    </citation>
    <scope>NUCLEOTIDE SEQUENCE [LARGE SCALE GENOMIC DNA]</scope>
    <source>
        <strain evidence="2">cv. PI 614886</strain>
    </source>
</reference>
<evidence type="ECO:0000259" key="1">
    <source>
        <dbReference type="SMART" id="SM00256"/>
    </source>
</evidence>
<dbReference type="Gramene" id="AUR62040772-RA">
    <property type="protein sequence ID" value="AUR62040772-RA:cds"/>
    <property type="gene ID" value="AUR62040772"/>
</dbReference>
<dbReference type="Pfam" id="PF00646">
    <property type="entry name" value="F-box"/>
    <property type="match status" value="1"/>
</dbReference>
<dbReference type="EnsemblPlants" id="AUR62040772-RA">
    <property type="protein sequence ID" value="AUR62040772-RA:cds"/>
    <property type="gene ID" value="AUR62040772"/>
</dbReference>
<dbReference type="SMART" id="SM00256">
    <property type="entry name" value="FBOX"/>
    <property type="match status" value="1"/>
</dbReference>
<dbReference type="CDD" id="cd22160">
    <property type="entry name" value="F-box_AtFBL13-like"/>
    <property type="match status" value="1"/>
</dbReference>
<evidence type="ECO:0000313" key="2">
    <source>
        <dbReference type="EnsemblPlants" id="AUR62040772-RA:cds"/>
    </source>
</evidence>
<dbReference type="InterPro" id="IPR055294">
    <property type="entry name" value="FBL60-like"/>
</dbReference>
<accession>A0A803N599</accession>
<keyword evidence="3" id="KW-1185">Reference proteome</keyword>
<reference evidence="2" key="2">
    <citation type="submission" date="2021-03" db="UniProtKB">
        <authorList>
            <consortium name="EnsemblPlants"/>
        </authorList>
    </citation>
    <scope>IDENTIFICATION</scope>
</reference>
<dbReference type="PANTHER" id="PTHR31293">
    <property type="entry name" value="RNI-LIKE SUPERFAMILY PROTEIN"/>
    <property type="match status" value="1"/>
</dbReference>
<dbReference type="InterPro" id="IPR036047">
    <property type="entry name" value="F-box-like_dom_sf"/>
</dbReference>
<feature type="domain" description="F-box" evidence="1">
    <location>
        <begin position="15"/>
        <end position="54"/>
    </location>
</feature>
<dbReference type="AlphaFoldDB" id="A0A803N599"/>
<dbReference type="InterPro" id="IPR053781">
    <property type="entry name" value="F-box_AtFBL13-like"/>
</dbReference>
<dbReference type="Gene3D" id="1.20.1280.50">
    <property type="match status" value="1"/>
</dbReference>
<sequence>MDFDANEGVDRISDLPNHILCHILSFLPTKYAVGTSVLSTRWRYLWTSVPVFNFDGRLHGGFNSIFNMNVFLESEITFRNVVNRVMLLNSIPNIQKFRLVYDCHYNAAPIFTWLQVGISHCILELNLDFCLSVLMELMMLPKNFFMRCTLVVLKLSRMPLIVPSFVSFPKLKVLEIRRMVYLDD</sequence>
<evidence type="ECO:0000313" key="3">
    <source>
        <dbReference type="Proteomes" id="UP000596660"/>
    </source>
</evidence>